<dbReference type="Proteomes" id="UP000571554">
    <property type="component" value="Unassembled WGS sequence"/>
</dbReference>
<dbReference type="EMBL" id="JACHBW010000002">
    <property type="protein sequence ID" value="MBB6100881.1"/>
    <property type="molecule type" value="Genomic_DNA"/>
</dbReference>
<reference evidence="6 7" key="1">
    <citation type="submission" date="2020-08" db="EMBL/GenBank/DDBJ databases">
        <title>Above-ground endophytic microbial communities from plants in different locations in the United States.</title>
        <authorList>
            <person name="Frank C."/>
        </authorList>
    </citation>
    <scope>NUCLEOTIDE SEQUENCE [LARGE SCALE GENOMIC DNA]</scope>
    <source>
        <strain evidence="6 7">WP4_2_2</strain>
    </source>
</reference>
<dbReference type="PANTHER" id="PTHR43078">
    <property type="entry name" value="UDP-GLUCURONIC ACID DECARBOXYLASE-RELATED"/>
    <property type="match status" value="1"/>
</dbReference>
<organism evidence="6 7">
    <name type="scientific">Paraburkholderia bannensis</name>
    <dbReference type="NCBI Taxonomy" id="765414"/>
    <lineage>
        <taxon>Bacteria</taxon>
        <taxon>Pseudomonadati</taxon>
        <taxon>Pseudomonadota</taxon>
        <taxon>Betaproteobacteria</taxon>
        <taxon>Burkholderiales</taxon>
        <taxon>Burkholderiaceae</taxon>
        <taxon>Paraburkholderia</taxon>
    </lineage>
</organism>
<keyword evidence="4 6" id="KW-0456">Lyase</keyword>
<proteinExistence type="predicted"/>
<dbReference type="SUPFAM" id="SSF51735">
    <property type="entry name" value="NAD(P)-binding Rossmann-fold domains"/>
    <property type="match status" value="1"/>
</dbReference>
<protein>
    <submittedName>
        <fullName evidence="6">dTDP-glucose 4,6-dehydratase</fullName>
        <ecNumber evidence="6">4.2.1.46</ecNumber>
    </submittedName>
</protein>
<evidence type="ECO:0000259" key="5">
    <source>
        <dbReference type="Pfam" id="PF01370"/>
    </source>
</evidence>
<dbReference type="Pfam" id="PF01370">
    <property type="entry name" value="Epimerase"/>
    <property type="match status" value="1"/>
</dbReference>
<dbReference type="AlphaFoldDB" id="A0A7W9TUG0"/>
<comment type="cofactor">
    <cofactor evidence="1">
        <name>NAD(+)</name>
        <dbReference type="ChEBI" id="CHEBI:57540"/>
    </cofactor>
</comment>
<evidence type="ECO:0000256" key="3">
    <source>
        <dbReference type="ARBA" id="ARBA00023027"/>
    </source>
</evidence>
<dbReference type="EC" id="4.2.1.46" evidence="6"/>
<comment type="caution">
    <text evidence="6">The sequence shown here is derived from an EMBL/GenBank/DDBJ whole genome shotgun (WGS) entry which is preliminary data.</text>
</comment>
<dbReference type="GO" id="GO:0070403">
    <property type="term" value="F:NAD+ binding"/>
    <property type="evidence" value="ECO:0007669"/>
    <property type="project" value="InterPro"/>
</dbReference>
<accession>A0A7W9TUG0</accession>
<evidence type="ECO:0000313" key="6">
    <source>
        <dbReference type="EMBL" id="MBB6100881.1"/>
    </source>
</evidence>
<dbReference type="PANTHER" id="PTHR43078:SF7">
    <property type="entry name" value="UDP-GLUCURONATE DECARBOXYLASE"/>
    <property type="match status" value="1"/>
</dbReference>
<dbReference type="InterPro" id="IPR044516">
    <property type="entry name" value="UXS-like"/>
</dbReference>
<dbReference type="GO" id="GO:0042732">
    <property type="term" value="P:D-xylose metabolic process"/>
    <property type="evidence" value="ECO:0007669"/>
    <property type="project" value="InterPro"/>
</dbReference>
<keyword evidence="3" id="KW-0520">NAD</keyword>
<dbReference type="InterPro" id="IPR001509">
    <property type="entry name" value="Epimerase_deHydtase"/>
</dbReference>
<dbReference type="GO" id="GO:0008460">
    <property type="term" value="F:dTDP-glucose 4,6-dehydratase activity"/>
    <property type="evidence" value="ECO:0007669"/>
    <property type="project" value="UniProtKB-EC"/>
</dbReference>
<gene>
    <name evidence="6" type="ORF">F4827_000707</name>
</gene>
<keyword evidence="7" id="KW-1185">Reference proteome</keyword>
<evidence type="ECO:0000256" key="1">
    <source>
        <dbReference type="ARBA" id="ARBA00001911"/>
    </source>
</evidence>
<dbReference type="Gene3D" id="3.40.50.720">
    <property type="entry name" value="NAD(P)-binding Rossmann-like Domain"/>
    <property type="match status" value="1"/>
</dbReference>
<evidence type="ECO:0000256" key="4">
    <source>
        <dbReference type="ARBA" id="ARBA00023239"/>
    </source>
</evidence>
<feature type="domain" description="NAD-dependent epimerase/dehydratase" evidence="5">
    <location>
        <begin position="48"/>
        <end position="298"/>
    </location>
</feature>
<evidence type="ECO:0000256" key="2">
    <source>
        <dbReference type="ARBA" id="ARBA00022793"/>
    </source>
</evidence>
<keyword evidence="2" id="KW-0210">Decarboxylase</keyword>
<sequence>MLNTRDNSATAQIKAAPPGAKMLDVWHEDVRYIVAQPLPWEKLSGRRVLVTGAGGFLGGYLVRTLLGLHALGKVRQPVEVVAMVRDAARARARFADITAQTASHLQLSEWNLNQIAVPDLDPCDYILHAASQASPRFYGSDPVGTLMPNAVGTAALLEMLRGNPSAQGMLFVSSSEVYGSVAGEQMLAETGYGVVDPTAVRSCYAESKRIGEAMCAAWHHQHGIPAYIARPFHTYGPGLQADDGRVFADFVFNVLRGENIVMNSDGSARRAFCYVSDAILGLFTVLLQGAPAQPYNVANPAAELSVMELAELLAGLYPLKNLRVERRAPANQSGYLLSSFNRLVPDVSRLEALGWRAHTTPDAGFRRMIEAYQI</sequence>
<dbReference type="GO" id="GO:0048040">
    <property type="term" value="F:UDP-glucuronate decarboxylase activity"/>
    <property type="evidence" value="ECO:0007669"/>
    <property type="project" value="TreeGrafter"/>
</dbReference>
<dbReference type="InterPro" id="IPR036291">
    <property type="entry name" value="NAD(P)-bd_dom_sf"/>
</dbReference>
<dbReference type="RefSeq" id="WP_183721611.1">
    <property type="nucleotide sequence ID" value="NZ_JACHBW010000002.1"/>
</dbReference>
<evidence type="ECO:0000313" key="7">
    <source>
        <dbReference type="Proteomes" id="UP000571554"/>
    </source>
</evidence>
<dbReference type="GO" id="GO:0005737">
    <property type="term" value="C:cytoplasm"/>
    <property type="evidence" value="ECO:0007669"/>
    <property type="project" value="TreeGrafter"/>
</dbReference>
<name>A0A7W9TUG0_9BURK</name>